<feature type="compositionally biased region" description="Acidic residues" evidence="7">
    <location>
        <begin position="353"/>
        <end position="365"/>
    </location>
</feature>
<dbReference type="AlphaFoldDB" id="A0A6S7JBW9"/>
<dbReference type="GO" id="GO:0030123">
    <property type="term" value="C:AP-3 adaptor complex"/>
    <property type="evidence" value="ECO:0007669"/>
    <property type="project" value="InterPro"/>
</dbReference>
<feature type="compositionally biased region" description="Basic residues" evidence="7">
    <location>
        <begin position="575"/>
        <end position="592"/>
    </location>
</feature>
<accession>A0A6S7JBW9</accession>
<proteinExistence type="inferred from homology"/>
<evidence type="ECO:0000313" key="8">
    <source>
        <dbReference type="EMBL" id="CAB4009768.1"/>
    </source>
</evidence>
<dbReference type="InterPro" id="IPR011989">
    <property type="entry name" value="ARM-like"/>
</dbReference>
<feature type="compositionally biased region" description="Basic and acidic residues" evidence="7">
    <location>
        <begin position="542"/>
        <end position="554"/>
    </location>
</feature>
<evidence type="ECO:0000256" key="6">
    <source>
        <dbReference type="ARBA" id="ARBA00023136"/>
    </source>
</evidence>
<dbReference type="EMBL" id="CACRXK020006566">
    <property type="protein sequence ID" value="CAB4009768.1"/>
    <property type="molecule type" value="Genomic_DNA"/>
</dbReference>
<dbReference type="Pfam" id="PF01602">
    <property type="entry name" value="Adaptin_N"/>
    <property type="match status" value="1"/>
</dbReference>
<dbReference type="SMART" id="SM01354">
    <property type="entry name" value="BLVR"/>
    <property type="match status" value="1"/>
</dbReference>
<dbReference type="OrthoDB" id="10264595at2759"/>
<dbReference type="GO" id="GO:0006896">
    <property type="term" value="P:Golgi to vacuole transport"/>
    <property type="evidence" value="ECO:0007669"/>
    <property type="project" value="TreeGrafter"/>
</dbReference>
<keyword evidence="4" id="KW-0677">Repeat</keyword>
<dbReference type="PANTHER" id="PTHR22781:SF12">
    <property type="entry name" value="AP-3 COMPLEX SUBUNIT DELTA-1"/>
    <property type="match status" value="1"/>
</dbReference>
<gene>
    <name evidence="8" type="ORF">PACLA_8A034565</name>
</gene>
<dbReference type="SUPFAM" id="SSF48371">
    <property type="entry name" value="ARM repeat"/>
    <property type="match status" value="1"/>
</dbReference>
<evidence type="ECO:0000256" key="5">
    <source>
        <dbReference type="ARBA" id="ARBA00022927"/>
    </source>
</evidence>
<keyword evidence="6" id="KW-0472">Membrane</keyword>
<feature type="compositionally biased region" description="Basic and acidic residues" evidence="7">
    <location>
        <begin position="392"/>
        <end position="401"/>
    </location>
</feature>
<comment type="caution">
    <text evidence="8">The sequence shown here is derived from an EMBL/GenBank/DDBJ whole genome shotgun (WGS) entry which is preliminary data.</text>
</comment>
<sequence length="677" mass="76912">MSLLYECVNTMIAGVPNHTPSMQLCVQKLRIFIEDCDQNLKYLGLLAMSKILKVHPKAVMPLKDIILHCLDDKDEFIRRRALDLIVGMVTKKNLTDIVKKLIHQTEKCDSSGYRDELISKIIMICCQSDYQYITNFEWYIDVLIQLTKVEGTRHGKLIAAQMLDVPIRVKAVRSYAVQCLSFLLDSADLLSGSIQKHGMCEVLFAAAWICGEFANFLPDQKAVLMFMLKSRVASLPGHIQSVYVQNILKLYSYIMAKAEDEGDMTKAQELGQLVVEKLPMFTQSSDLEVQERACVGLQLIKYVLKLQAKGVQCSAEVSLLFTGELNPVATKAQKKVPVPEGLDLDKWINDPPESSDEENDDDDIDSMFFEAEKSETPSYKKREPEIDEEELEKMREKRLEQQLHNPHYLKGGTSSKTKSSQSMKVDDIPVASLEIPVSLHIEGSSADRSSRKTKNKRKRGRKGRKGASESEDEPRPVYEVLKTFEGEMPDNARVSDDDDDKRNDVLNNDDPHSLLDVDLEKPLEDSERLPVRTHRITSPQTEQKENDETELEKKEKKKKKEKHRKKSHRDDKEHRHSKHKHGKDGKKKRKHHTSGEKTEVVQDSPAVVQTPEVEVVVEVEDEQPQKSPDVNDVDYWLSTPEPKPATQTPSESLKNEVKPDLPEPPVSVAVETPKSSK</sequence>
<feature type="compositionally biased region" description="Basic and acidic residues" evidence="7">
    <location>
        <begin position="370"/>
        <end position="384"/>
    </location>
</feature>
<dbReference type="Pfam" id="PF06375">
    <property type="entry name" value="AP3D1"/>
    <property type="match status" value="2"/>
</dbReference>
<reference evidence="8" key="1">
    <citation type="submission" date="2020-04" db="EMBL/GenBank/DDBJ databases">
        <authorList>
            <person name="Alioto T."/>
            <person name="Alioto T."/>
            <person name="Gomez Garrido J."/>
        </authorList>
    </citation>
    <scope>NUCLEOTIDE SEQUENCE</scope>
    <source>
        <strain evidence="8">A484AB</strain>
    </source>
</reference>
<dbReference type="InterPro" id="IPR010474">
    <property type="entry name" value="AP3D_dom_metazoa"/>
</dbReference>
<feature type="region of interest" description="Disordered" evidence="7">
    <location>
        <begin position="342"/>
        <end position="677"/>
    </location>
</feature>
<dbReference type="InterPro" id="IPR017105">
    <property type="entry name" value="AP3_complex_dsu"/>
</dbReference>
<comment type="subcellular location">
    <subcellularLocation>
        <location evidence="1">Endomembrane system</location>
    </subcellularLocation>
</comment>
<feature type="compositionally biased region" description="Low complexity" evidence="7">
    <location>
        <begin position="605"/>
        <end position="614"/>
    </location>
</feature>
<dbReference type="Proteomes" id="UP001152795">
    <property type="component" value="Unassembled WGS sequence"/>
</dbReference>
<organism evidence="8 9">
    <name type="scientific">Paramuricea clavata</name>
    <name type="common">Red gorgonian</name>
    <name type="synonym">Violescent sea-whip</name>
    <dbReference type="NCBI Taxonomy" id="317549"/>
    <lineage>
        <taxon>Eukaryota</taxon>
        <taxon>Metazoa</taxon>
        <taxon>Cnidaria</taxon>
        <taxon>Anthozoa</taxon>
        <taxon>Octocorallia</taxon>
        <taxon>Malacalcyonacea</taxon>
        <taxon>Plexauridae</taxon>
        <taxon>Paramuricea</taxon>
    </lineage>
</organism>
<dbReference type="PANTHER" id="PTHR22781">
    <property type="entry name" value="DELTA ADAPTIN-RELATED"/>
    <property type="match status" value="1"/>
</dbReference>
<feature type="non-terminal residue" evidence="8">
    <location>
        <position position="677"/>
    </location>
</feature>
<evidence type="ECO:0000256" key="1">
    <source>
        <dbReference type="ARBA" id="ARBA00004308"/>
    </source>
</evidence>
<feature type="compositionally biased region" description="Basic residues" evidence="7">
    <location>
        <begin position="451"/>
        <end position="465"/>
    </location>
</feature>
<comment type="similarity">
    <text evidence="2">Belongs to the adaptor complexes large subunit family.</text>
</comment>
<dbReference type="InterPro" id="IPR016024">
    <property type="entry name" value="ARM-type_fold"/>
</dbReference>
<evidence type="ECO:0000256" key="4">
    <source>
        <dbReference type="ARBA" id="ARBA00022737"/>
    </source>
</evidence>
<protein>
    <submittedName>
        <fullName evidence="8">AP-3 complex subunit delta-1</fullName>
    </submittedName>
</protein>
<feature type="compositionally biased region" description="Low complexity" evidence="7">
    <location>
        <begin position="410"/>
        <end position="420"/>
    </location>
</feature>
<dbReference type="GO" id="GO:0010008">
    <property type="term" value="C:endosome membrane"/>
    <property type="evidence" value="ECO:0007669"/>
    <property type="project" value="TreeGrafter"/>
</dbReference>
<keyword evidence="9" id="KW-1185">Reference proteome</keyword>
<evidence type="ECO:0000313" key="9">
    <source>
        <dbReference type="Proteomes" id="UP001152795"/>
    </source>
</evidence>
<keyword evidence="5" id="KW-0653">Protein transport</keyword>
<dbReference type="Gene3D" id="1.25.10.10">
    <property type="entry name" value="Leucine-rich Repeat Variant"/>
    <property type="match status" value="1"/>
</dbReference>
<name>A0A6S7JBW9_PARCT</name>
<dbReference type="InterPro" id="IPR002553">
    <property type="entry name" value="Clathrin/coatomer_adapt-like_N"/>
</dbReference>
<dbReference type="GO" id="GO:0006623">
    <property type="term" value="P:protein targeting to vacuole"/>
    <property type="evidence" value="ECO:0007669"/>
    <property type="project" value="TreeGrafter"/>
</dbReference>
<evidence type="ECO:0000256" key="7">
    <source>
        <dbReference type="SAM" id="MobiDB-lite"/>
    </source>
</evidence>
<feature type="compositionally biased region" description="Basic residues" evidence="7">
    <location>
        <begin position="555"/>
        <end position="567"/>
    </location>
</feature>
<keyword evidence="3" id="KW-0813">Transport</keyword>
<evidence type="ECO:0000256" key="3">
    <source>
        <dbReference type="ARBA" id="ARBA00022448"/>
    </source>
</evidence>
<feature type="compositionally biased region" description="Basic and acidic residues" evidence="7">
    <location>
        <begin position="500"/>
        <end position="530"/>
    </location>
</feature>
<evidence type="ECO:0000256" key="2">
    <source>
        <dbReference type="ARBA" id="ARBA00006613"/>
    </source>
</evidence>